<keyword evidence="3" id="KW-0210">Decarboxylase</keyword>
<evidence type="ECO:0000256" key="4">
    <source>
        <dbReference type="ARBA" id="ARBA00022975"/>
    </source>
</evidence>
<dbReference type="PANTHER" id="PTHR43375">
    <property type="entry name" value="OROTIDINE 5'-PHOSPHATE DECARBOXYLASE"/>
    <property type="match status" value="1"/>
</dbReference>
<dbReference type="EC" id="4.1.1.23" evidence="7"/>
<dbReference type="Pfam" id="PF00215">
    <property type="entry name" value="OMPdecase"/>
    <property type="match status" value="1"/>
</dbReference>
<comment type="caution">
    <text evidence="9">The sequence shown here is derived from an EMBL/GenBank/DDBJ whole genome shotgun (WGS) entry which is preliminary data.</text>
</comment>
<dbReference type="InterPro" id="IPR001754">
    <property type="entry name" value="OMPdeCOase_dom"/>
</dbReference>
<proteinExistence type="inferred from homology"/>
<evidence type="ECO:0000256" key="6">
    <source>
        <dbReference type="ARBA" id="ARBA00049157"/>
    </source>
</evidence>
<dbReference type="NCBIfam" id="TIGR02127">
    <property type="entry name" value="pyrF_sub2"/>
    <property type="match status" value="1"/>
</dbReference>
<dbReference type="GO" id="GO:0044205">
    <property type="term" value="P:'de novo' UMP biosynthetic process"/>
    <property type="evidence" value="ECO:0007669"/>
    <property type="project" value="UniProtKB-UniPathway"/>
</dbReference>
<keyword evidence="4" id="KW-0665">Pyrimidine biosynthesis</keyword>
<dbReference type="GO" id="GO:0006207">
    <property type="term" value="P:'de novo' pyrimidine nucleobase biosynthetic process"/>
    <property type="evidence" value="ECO:0007669"/>
    <property type="project" value="InterPro"/>
</dbReference>
<dbReference type="InterPro" id="IPR011995">
    <property type="entry name" value="OMPdecase_type-2"/>
</dbReference>
<dbReference type="EMBL" id="MWBO01000028">
    <property type="protein sequence ID" value="OQA52585.1"/>
    <property type="molecule type" value="Genomic_DNA"/>
</dbReference>
<comment type="pathway">
    <text evidence="1">Pyrimidine metabolism; UMP biosynthesis via de novo pathway; UMP from orotate: step 2/2.</text>
</comment>
<keyword evidence="5" id="KW-0456">Lyase</keyword>
<name>A0A1V5SDM8_9BACT</name>
<comment type="catalytic activity">
    <reaction evidence="6">
        <text>orotidine 5'-phosphate + H(+) = UMP + CO2</text>
        <dbReference type="Rhea" id="RHEA:11596"/>
        <dbReference type="ChEBI" id="CHEBI:15378"/>
        <dbReference type="ChEBI" id="CHEBI:16526"/>
        <dbReference type="ChEBI" id="CHEBI:57538"/>
        <dbReference type="ChEBI" id="CHEBI:57865"/>
        <dbReference type="EC" id="4.1.1.23"/>
    </reaction>
</comment>
<evidence type="ECO:0000259" key="8">
    <source>
        <dbReference type="SMART" id="SM00934"/>
    </source>
</evidence>
<protein>
    <recommendedName>
        <fullName evidence="7">Orotidine-5'-phosphate decarboxylase</fullName>
        <ecNumber evidence="7">4.1.1.23</ecNumber>
    </recommendedName>
</protein>
<dbReference type="SUPFAM" id="SSF51366">
    <property type="entry name" value="Ribulose-phoshate binding barrel"/>
    <property type="match status" value="1"/>
</dbReference>
<evidence type="ECO:0000256" key="2">
    <source>
        <dbReference type="ARBA" id="ARBA00008847"/>
    </source>
</evidence>
<dbReference type="Proteomes" id="UP000485367">
    <property type="component" value="Unassembled WGS sequence"/>
</dbReference>
<dbReference type="PANTHER" id="PTHR43375:SF1">
    <property type="entry name" value="OROTIDINE 5'-PHOSPHATE DECARBOXYLASE"/>
    <property type="match status" value="1"/>
</dbReference>
<evidence type="ECO:0000256" key="1">
    <source>
        <dbReference type="ARBA" id="ARBA00004861"/>
    </source>
</evidence>
<sequence>MIEMNFAERYAGAAKMAQSILCVGLDPTPELTPPEFGQGIDGYYAYMYAVGEVAAAKVAIVKPNIAHYEAEGHEGVEMLGLLTGELQNMGLMVILDAKRADIGRTMEMCGKYLFGQFYVDAATCHSYFGATFLPSQDGKSQGWLKYLEQGKCAIAMVRTSNPEGDDLQESRLEDDRPVYELLASKVATWNKWAQDLTRGVGGVGAVVGATTPEQAIKCRATAPDAFFLVPGFGTQGAGPSAAVAGMPRDGKLLLTVNSSSAITGAWRNKDGTRKGGDVLEHVAKAIDEANDQLNQALVESLGFDPYTDTPSGVPFYERLKPVDKIGGKSCTTQE</sequence>
<evidence type="ECO:0000256" key="3">
    <source>
        <dbReference type="ARBA" id="ARBA00022793"/>
    </source>
</evidence>
<feature type="domain" description="Orotidine 5'-phosphate decarboxylase" evidence="8">
    <location>
        <begin position="20"/>
        <end position="275"/>
    </location>
</feature>
<dbReference type="UniPathway" id="UPA00070">
    <property type="reaction ID" value="UER00120"/>
</dbReference>
<dbReference type="InterPro" id="IPR013785">
    <property type="entry name" value="Aldolase_TIM"/>
</dbReference>
<gene>
    <name evidence="9" type="ORF">BWY43_00456</name>
</gene>
<dbReference type="SMART" id="SM00934">
    <property type="entry name" value="OMPdecase"/>
    <property type="match status" value="1"/>
</dbReference>
<dbReference type="PROSITE" id="PS00156">
    <property type="entry name" value="OMPDECASE"/>
    <property type="match status" value="1"/>
</dbReference>
<evidence type="ECO:0000313" key="9">
    <source>
        <dbReference type="EMBL" id="OQA52585.1"/>
    </source>
</evidence>
<evidence type="ECO:0000256" key="5">
    <source>
        <dbReference type="ARBA" id="ARBA00023239"/>
    </source>
</evidence>
<accession>A0A1V5SDM8</accession>
<reference evidence="9" key="1">
    <citation type="submission" date="2017-02" db="EMBL/GenBank/DDBJ databases">
        <title>Delving into the versatile metabolic prowess of the omnipresent phylum Bacteroidetes.</title>
        <authorList>
            <person name="Nobu M.K."/>
            <person name="Mei R."/>
            <person name="Narihiro T."/>
            <person name="Kuroda K."/>
            <person name="Liu W.-T."/>
        </authorList>
    </citation>
    <scope>NUCLEOTIDE SEQUENCE</scope>
    <source>
        <strain evidence="9">ADurb.Bin280</strain>
    </source>
</reference>
<comment type="similarity">
    <text evidence="2">Belongs to the OMP decarboxylase family. Type 2 subfamily.</text>
</comment>
<organism evidence="9">
    <name type="scientific">candidate division WS2 bacterium ADurb.Bin280</name>
    <dbReference type="NCBI Taxonomy" id="1852829"/>
    <lineage>
        <taxon>Bacteria</taxon>
        <taxon>candidate division WS2</taxon>
    </lineage>
</organism>
<dbReference type="InterPro" id="IPR011060">
    <property type="entry name" value="RibuloseP-bd_barrel"/>
</dbReference>
<dbReference type="Gene3D" id="3.20.20.70">
    <property type="entry name" value="Aldolase class I"/>
    <property type="match status" value="1"/>
</dbReference>
<dbReference type="InterPro" id="IPR018089">
    <property type="entry name" value="OMPdecase_AS"/>
</dbReference>
<evidence type="ECO:0000256" key="7">
    <source>
        <dbReference type="NCBIfam" id="TIGR02127"/>
    </source>
</evidence>
<dbReference type="AlphaFoldDB" id="A0A1V5SDM8"/>
<dbReference type="GO" id="GO:0004590">
    <property type="term" value="F:orotidine-5'-phosphate decarboxylase activity"/>
    <property type="evidence" value="ECO:0007669"/>
    <property type="project" value="UniProtKB-UniRule"/>
</dbReference>